<feature type="compositionally biased region" description="Polar residues" evidence="1">
    <location>
        <begin position="41"/>
        <end position="56"/>
    </location>
</feature>
<feature type="region of interest" description="Disordered" evidence="1">
    <location>
        <begin position="284"/>
        <end position="416"/>
    </location>
</feature>
<dbReference type="EMBL" id="JAGHQL010000110">
    <property type="protein sequence ID" value="KAH0538394.1"/>
    <property type="molecule type" value="Genomic_DNA"/>
</dbReference>
<organism evidence="3 4">
    <name type="scientific">Glutinoglossum americanum</name>
    <dbReference type="NCBI Taxonomy" id="1670608"/>
    <lineage>
        <taxon>Eukaryota</taxon>
        <taxon>Fungi</taxon>
        <taxon>Dikarya</taxon>
        <taxon>Ascomycota</taxon>
        <taxon>Pezizomycotina</taxon>
        <taxon>Geoglossomycetes</taxon>
        <taxon>Geoglossales</taxon>
        <taxon>Geoglossaceae</taxon>
        <taxon>Glutinoglossum</taxon>
    </lineage>
</organism>
<dbReference type="PROSITE" id="PS50031">
    <property type="entry name" value="EH"/>
    <property type="match status" value="1"/>
</dbReference>
<dbReference type="Gene3D" id="1.10.238.10">
    <property type="entry name" value="EF-hand"/>
    <property type="match status" value="1"/>
</dbReference>
<name>A0A9P8L3B4_9PEZI</name>
<dbReference type="InterPro" id="IPR000261">
    <property type="entry name" value="EH_dom"/>
</dbReference>
<dbReference type="SMART" id="SM00027">
    <property type="entry name" value="EH"/>
    <property type="match status" value="1"/>
</dbReference>
<feature type="compositionally biased region" description="Polar residues" evidence="1">
    <location>
        <begin position="119"/>
        <end position="128"/>
    </location>
</feature>
<feature type="region of interest" description="Disordered" evidence="1">
    <location>
        <begin position="480"/>
        <end position="569"/>
    </location>
</feature>
<dbReference type="Pfam" id="PF12763">
    <property type="entry name" value="EH"/>
    <property type="match status" value="1"/>
</dbReference>
<keyword evidence="4" id="KW-1185">Reference proteome</keyword>
<protein>
    <recommendedName>
        <fullName evidence="2">EH domain-containing protein</fullName>
    </recommendedName>
</protein>
<evidence type="ECO:0000259" key="2">
    <source>
        <dbReference type="PROSITE" id="PS50031"/>
    </source>
</evidence>
<dbReference type="AlphaFoldDB" id="A0A9P8L3B4"/>
<feature type="compositionally biased region" description="Low complexity" evidence="1">
    <location>
        <begin position="481"/>
        <end position="493"/>
    </location>
</feature>
<feature type="region of interest" description="Disordered" evidence="1">
    <location>
        <begin position="441"/>
        <end position="463"/>
    </location>
</feature>
<dbReference type="Proteomes" id="UP000698800">
    <property type="component" value="Unassembled WGS sequence"/>
</dbReference>
<dbReference type="CDD" id="cd00052">
    <property type="entry name" value="EH"/>
    <property type="match status" value="1"/>
</dbReference>
<gene>
    <name evidence="3" type="ORF">FGG08_004994</name>
</gene>
<sequence>MASLKGASHAFVKVPVKPGPKTNTYSGTNGAMAAATIVGTRGNSPTKNKPPVQSTGNRGGAGPGDAPLSAAKQSFARDQVVRDLAKSNSSNSLRLPEESSGSSTSPSNIAATLAAARFTPQNTGNTSLRPSRSPIRISPKPMNTEDRPNILPAASSVRVAKQHFIQLDQRSGGNSILVPGAASTVNKDLADATSIAPSTSLTGLFEHKQSNADPSKDNGRSLKPTSAAPIIQAPRPVRPPRSTPLTAAILATQKSMPSKKGSEVPRPHVAEIFYRPIIVHARSNQQDTPPMSPPSIAQSTNAKATASSEKDLVLGSPENILKLPAGTTPLRLGTREAPQRSMPLKKAREVNAPPAGSRASPAPETESDGSSSLSSYVSAPNMREKPAVPLPRRKGLKHTNARTASPLPPQSLGKIPLITAQERTKPPEEYPKVHPMTQLHSGTSFQLDGLPASSSGGRLVRPPAQQITPHLTGESFSNAVTASSLASSRAPSPSKSPAPPPLPKRHRHLLHHHHRTSRTPSPTRGMRHTMRKPPKPDDESQGDSVTLRGGRRNLIKKAPNKHHEGDRRRWRDEITDRERRRYEGVWAANKGLHIPIPEIEYQSLESSAERDWKENVLNLVVRDIWSRSRLGETALEEIWALVDGRGIGRLTREEFVVGMWLIDQRLKGRKLPVKVSASVWSSVRKLGDVLKYEI</sequence>
<reference evidence="3" key="1">
    <citation type="submission" date="2021-03" db="EMBL/GenBank/DDBJ databases">
        <title>Comparative genomics and phylogenomic investigation of the class Geoglossomycetes provide insights into ecological specialization and systematics.</title>
        <authorList>
            <person name="Melie T."/>
            <person name="Pirro S."/>
            <person name="Miller A.N."/>
            <person name="Quandt A."/>
        </authorList>
    </citation>
    <scope>NUCLEOTIDE SEQUENCE</scope>
    <source>
        <strain evidence="3">GBOQ0MN5Z8</strain>
    </source>
</reference>
<comment type="caution">
    <text evidence="3">The sequence shown here is derived from an EMBL/GenBank/DDBJ whole genome shotgun (WGS) entry which is preliminary data.</text>
</comment>
<feature type="compositionally biased region" description="Low complexity" evidence="1">
    <location>
        <begin position="129"/>
        <end position="139"/>
    </location>
</feature>
<feature type="region of interest" description="Disordered" evidence="1">
    <location>
        <begin position="201"/>
        <end position="242"/>
    </location>
</feature>
<feature type="compositionally biased region" description="Basic residues" evidence="1">
    <location>
        <begin position="391"/>
        <end position="400"/>
    </location>
</feature>
<evidence type="ECO:0000313" key="4">
    <source>
        <dbReference type="Proteomes" id="UP000698800"/>
    </source>
</evidence>
<feature type="compositionally biased region" description="Low complexity" evidence="1">
    <location>
        <begin position="352"/>
        <end position="378"/>
    </location>
</feature>
<dbReference type="SUPFAM" id="SSF47473">
    <property type="entry name" value="EF-hand"/>
    <property type="match status" value="1"/>
</dbReference>
<feature type="domain" description="EH" evidence="2">
    <location>
        <begin position="597"/>
        <end position="686"/>
    </location>
</feature>
<feature type="compositionally biased region" description="Basic and acidic residues" evidence="1">
    <location>
        <begin position="205"/>
        <end position="220"/>
    </location>
</feature>
<feature type="compositionally biased region" description="Low complexity" evidence="1">
    <location>
        <begin position="98"/>
        <end position="107"/>
    </location>
</feature>
<dbReference type="OrthoDB" id="10045710at2759"/>
<feature type="region of interest" description="Disordered" evidence="1">
    <location>
        <begin position="1"/>
        <end position="148"/>
    </location>
</feature>
<evidence type="ECO:0000313" key="3">
    <source>
        <dbReference type="EMBL" id="KAH0538394.1"/>
    </source>
</evidence>
<proteinExistence type="predicted"/>
<dbReference type="InterPro" id="IPR011992">
    <property type="entry name" value="EF-hand-dom_pair"/>
</dbReference>
<feature type="compositionally biased region" description="Basic residues" evidence="1">
    <location>
        <begin position="549"/>
        <end position="560"/>
    </location>
</feature>
<accession>A0A9P8L3B4</accession>
<feature type="compositionally biased region" description="Basic residues" evidence="1">
    <location>
        <begin position="503"/>
        <end position="517"/>
    </location>
</feature>
<feature type="compositionally biased region" description="Polar residues" evidence="1">
    <location>
        <begin position="441"/>
        <end position="456"/>
    </location>
</feature>
<feature type="compositionally biased region" description="Polar residues" evidence="1">
    <location>
        <begin position="284"/>
        <end position="307"/>
    </location>
</feature>
<evidence type="ECO:0000256" key="1">
    <source>
        <dbReference type="SAM" id="MobiDB-lite"/>
    </source>
</evidence>